<dbReference type="SUPFAM" id="SSF109604">
    <property type="entry name" value="HD-domain/PDEase-like"/>
    <property type="match status" value="1"/>
</dbReference>
<dbReference type="InterPro" id="IPR002073">
    <property type="entry name" value="PDEase_catalytic_dom"/>
</dbReference>
<dbReference type="AlphaFoldDB" id="A0A9K3GLW3"/>
<feature type="non-terminal residue" evidence="5">
    <location>
        <position position="1"/>
    </location>
</feature>
<feature type="region of interest" description="Disordered" evidence="3">
    <location>
        <begin position="199"/>
        <end position="238"/>
    </location>
</feature>
<dbReference type="EMBL" id="BDIP01003011">
    <property type="protein sequence ID" value="GIQ87146.1"/>
    <property type="molecule type" value="Genomic_DNA"/>
</dbReference>
<keyword evidence="6" id="KW-1185">Reference proteome</keyword>
<evidence type="ECO:0000313" key="6">
    <source>
        <dbReference type="Proteomes" id="UP000265618"/>
    </source>
</evidence>
<accession>A0A9K3GLW3</accession>
<evidence type="ECO:0000256" key="2">
    <source>
        <dbReference type="ARBA" id="ARBA00022801"/>
    </source>
</evidence>
<dbReference type="InterPro" id="IPR036971">
    <property type="entry name" value="PDEase_catalytic_dom_sf"/>
</dbReference>
<reference evidence="5 6" key="1">
    <citation type="journal article" date="2018" name="PLoS ONE">
        <title>The draft genome of Kipferlia bialata reveals reductive genome evolution in fornicate parasites.</title>
        <authorList>
            <person name="Tanifuji G."/>
            <person name="Takabayashi S."/>
            <person name="Kume K."/>
            <person name="Takagi M."/>
            <person name="Nakayama T."/>
            <person name="Kamikawa R."/>
            <person name="Inagaki Y."/>
            <person name="Hashimoto T."/>
        </authorList>
    </citation>
    <scope>NUCLEOTIDE SEQUENCE [LARGE SCALE GENOMIC DNA]</scope>
    <source>
        <strain evidence="5">NY0173</strain>
    </source>
</reference>
<protein>
    <recommendedName>
        <fullName evidence="4">PDEase domain-containing protein</fullName>
    </recommendedName>
</protein>
<evidence type="ECO:0000256" key="3">
    <source>
        <dbReference type="SAM" id="MobiDB-lite"/>
    </source>
</evidence>
<keyword evidence="1" id="KW-0479">Metal-binding</keyword>
<name>A0A9K3GLW3_9EUKA</name>
<gene>
    <name evidence="5" type="ORF">KIPB_009128</name>
</gene>
<dbReference type="GO" id="GO:0046872">
    <property type="term" value="F:metal ion binding"/>
    <property type="evidence" value="ECO:0007669"/>
    <property type="project" value="UniProtKB-KW"/>
</dbReference>
<dbReference type="Gene3D" id="1.10.1300.10">
    <property type="entry name" value="3'5'-cyclic nucleotide phosphodiesterase, catalytic domain"/>
    <property type="match status" value="1"/>
</dbReference>
<dbReference type="GO" id="GO:0004114">
    <property type="term" value="F:3',5'-cyclic-nucleotide phosphodiesterase activity"/>
    <property type="evidence" value="ECO:0007669"/>
    <property type="project" value="InterPro"/>
</dbReference>
<evidence type="ECO:0000259" key="4">
    <source>
        <dbReference type="PROSITE" id="PS51845"/>
    </source>
</evidence>
<proteinExistence type="predicted"/>
<sequence>NGWALIAESGIASHFTRVRYRQLRLLYIELVIETDPSSNFDFTRRNVTLDRVVHTMQWESVEGALAAFLQSPDEKAIASTRFTLLALIIKLADLSNPFRPREVAVIYAECVMREFFNQGDKELIYDHSIALPPHQDRYAYPGNMNTCQVSFIRGLVLPLLKLFTDTMDALGTVSSDTLLQEIKANVEMNLKAWEGNDEAQMQRERERLQYATPQKPKTLPPLPNAEKEPSRDGEGERG</sequence>
<organism evidence="5 6">
    <name type="scientific">Kipferlia bialata</name>
    <dbReference type="NCBI Taxonomy" id="797122"/>
    <lineage>
        <taxon>Eukaryota</taxon>
        <taxon>Metamonada</taxon>
        <taxon>Carpediemonas-like organisms</taxon>
        <taxon>Kipferlia</taxon>
    </lineage>
</organism>
<evidence type="ECO:0000313" key="5">
    <source>
        <dbReference type="EMBL" id="GIQ87146.1"/>
    </source>
</evidence>
<dbReference type="OrthoDB" id="189220at2759"/>
<dbReference type="PANTHER" id="PTHR11347">
    <property type="entry name" value="CYCLIC NUCLEOTIDE PHOSPHODIESTERASE"/>
    <property type="match status" value="1"/>
</dbReference>
<dbReference type="Pfam" id="PF00233">
    <property type="entry name" value="PDEase_I"/>
    <property type="match status" value="1"/>
</dbReference>
<feature type="compositionally biased region" description="Basic and acidic residues" evidence="3">
    <location>
        <begin position="225"/>
        <end position="238"/>
    </location>
</feature>
<dbReference type="PROSITE" id="PS51845">
    <property type="entry name" value="PDEASE_I_2"/>
    <property type="match status" value="1"/>
</dbReference>
<feature type="domain" description="PDEase" evidence="4">
    <location>
        <begin position="1"/>
        <end position="200"/>
    </location>
</feature>
<evidence type="ECO:0000256" key="1">
    <source>
        <dbReference type="ARBA" id="ARBA00022723"/>
    </source>
</evidence>
<dbReference type="GO" id="GO:0007165">
    <property type="term" value="P:signal transduction"/>
    <property type="evidence" value="ECO:0007669"/>
    <property type="project" value="InterPro"/>
</dbReference>
<keyword evidence="2" id="KW-0378">Hydrolase</keyword>
<comment type="caution">
    <text evidence="5">The sequence shown here is derived from an EMBL/GenBank/DDBJ whole genome shotgun (WGS) entry which is preliminary data.</text>
</comment>
<dbReference type="Proteomes" id="UP000265618">
    <property type="component" value="Unassembled WGS sequence"/>
</dbReference>